<gene>
    <name evidence="2" type="ORF">CWE25_07355</name>
</gene>
<dbReference type="RefSeq" id="WP_110574224.1">
    <property type="nucleotide sequence ID" value="NZ_PIPV01000004.1"/>
</dbReference>
<accession>A0A432Y2N1</accession>
<feature type="chain" id="PRO_5019374816" description="Type II secretory pathway component" evidence="1">
    <location>
        <begin position="26"/>
        <end position="116"/>
    </location>
</feature>
<feature type="signal peptide" evidence="1">
    <location>
        <begin position="1"/>
        <end position="25"/>
    </location>
</feature>
<comment type="caution">
    <text evidence="2">The sequence shown here is derived from an EMBL/GenBank/DDBJ whole genome shotgun (WGS) entry which is preliminary data.</text>
</comment>
<evidence type="ECO:0008006" key="4">
    <source>
        <dbReference type="Google" id="ProtNLM"/>
    </source>
</evidence>
<keyword evidence="3" id="KW-1185">Reference proteome</keyword>
<evidence type="ECO:0000313" key="3">
    <source>
        <dbReference type="Proteomes" id="UP000287330"/>
    </source>
</evidence>
<reference evidence="3" key="1">
    <citation type="journal article" date="2018" name="Front. Microbiol.">
        <title>Genome-Based Analysis Reveals the Taxonomy and Diversity of the Family Idiomarinaceae.</title>
        <authorList>
            <person name="Liu Y."/>
            <person name="Lai Q."/>
            <person name="Shao Z."/>
        </authorList>
    </citation>
    <scope>NUCLEOTIDE SEQUENCE [LARGE SCALE GENOMIC DNA]</scope>
    <source>
        <strain evidence="3">F23</strain>
    </source>
</reference>
<dbReference type="EMBL" id="PIPV01000004">
    <property type="protein sequence ID" value="RUO55186.1"/>
    <property type="molecule type" value="Genomic_DNA"/>
</dbReference>
<organism evidence="2 3">
    <name type="scientific">Idiomarina fontislapidosi</name>
    <dbReference type="NCBI Taxonomy" id="263723"/>
    <lineage>
        <taxon>Bacteria</taxon>
        <taxon>Pseudomonadati</taxon>
        <taxon>Pseudomonadota</taxon>
        <taxon>Gammaproteobacteria</taxon>
        <taxon>Alteromonadales</taxon>
        <taxon>Idiomarinaceae</taxon>
        <taxon>Idiomarina</taxon>
    </lineage>
</organism>
<dbReference type="Gene3D" id="2.30.30.830">
    <property type="match status" value="1"/>
</dbReference>
<evidence type="ECO:0000313" key="2">
    <source>
        <dbReference type="EMBL" id="RUO55186.1"/>
    </source>
</evidence>
<dbReference type="Proteomes" id="UP000287330">
    <property type="component" value="Unassembled WGS sequence"/>
</dbReference>
<sequence>MQISFGRLAHLCIFAALMCSLHVHAQDPTRPDGWRAGSRSETNQELNLVLTQLVVSSESQRALINNQWLKEGDSIAGFTVRAIRSNQVVLQNNQQQRLLKLFQPLHIKNNESQGDQ</sequence>
<proteinExistence type="predicted"/>
<dbReference type="OrthoDB" id="6241005at2"/>
<protein>
    <recommendedName>
        <fullName evidence="4">Type II secretory pathway component</fullName>
    </recommendedName>
</protein>
<keyword evidence="1" id="KW-0732">Signal</keyword>
<name>A0A432Y2N1_9GAMM</name>
<evidence type="ECO:0000256" key="1">
    <source>
        <dbReference type="SAM" id="SignalP"/>
    </source>
</evidence>
<dbReference type="AlphaFoldDB" id="A0A432Y2N1"/>